<accession>A0A1G8ZZW9</accession>
<dbReference type="RefSeq" id="WP_092627790.1">
    <property type="nucleotide sequence ID" value="NZ_FNFM01000005.1"/>
</dbReference>
<dbReference type="InterPro" id="IPR005560">
    <property type="entry name" value="Csp_YhjQ"/>
</dbReference>
<sequence>MPYSKQLLETHPWAGHVDREVLSACIEACVECTQACTACADACLSEDDLQNLRRCVRLDLDCADICAVTTRVLSRQTAYDAPTSKGQLEACRESCATCAKECESHAEMHEHCRLCAEACRRCERACEQLLQAMK</sequence>
<reference evidence="2" key="1">
    <citation type="submission" date="2016-10" db="EMBL/GenBank/DDBJ databases">
        <authorList>
            <person name="Varghese N."/>
            <person name="Submissions S."/>
        </authorList>
    </citation>
    <scope>NUCLEOTIDE SEQUENCE [LARGE SCALE GENOMIC DNA]</scope>
    <source>
        <strain evidence="2">DSM 45460</strain>
    </source>
</reference>
<name>A0A1G8ZZW9_ACTMZ</name>
<dbReference type="Pfam" id="PF03860">
    <property type="entry name" value="Csp"/>
    <property type="match status" value="1"/>
</dbReference>
<keyword evidence="2" id="KW-1185">Reference proteome</keyword>
<evidence type="ECO:0000313" key="2">
    <source>
        <dbReference type="Proteomes" id="UP000199213"/>
    </source>
</evidence>
<dbReference type="PANTHER" id="PTHR37310:SF1">
    <property type="entry name" value="CYTOPLASMIC PROTEIN"/>
    <property type="match status" value="1"/>
</dbReference>
<dbReference type="CDD" id="cd08026">
    <property type="entry name" value="DUF326"/>
    <property type="match status" value="1"/>
</dbReference>
<dbReference type="InterPro" id="IPR044543">
    <property type="entry name" value="YHJQ-like"/>
</dbReference>
<gene>
    <name evidence="1" type="ORF">SAMN04487820_105233</name>
</gene>
<dbReference type="Gene3D" id="1.20.1270.360">
    <property type="match status" value="1"/>
</dbReference>
<dbReference type="EMBL" id="FNFM01000005">
    <property type="protein sequence ID" value="SDK20656.1"/>
    <property type="molecule type" value="Genomic_DNA"/>
</dbReference>
<proteinExistence type="predicted"/>
<protein>
    <recommendedName>
        <fullName evidence="3">Four-helix bundle copper-binding protein</fullName>
    </recommendedName>
</protein>
<dbReference type="OrthoDB" id="5396211at2"/>
<evidence type="ECO:0008006" key="3">
    <source>
        <dbReference type="Google" id="ProtNLM"/>
    </source>
</evidence>
<dbReference type="PANTHER" id="PTHR37310">
    <property type="entry name" value="CYTOPLASMIC PROTEIN-RELATED"/>
    <property type="match status" value="1"/>
</dbReference>
<dbReference type="AlphaFoldDB" id="A0A1G8ZZW9"/>
<evidence type="ECO:0000313" key="1">
    <source>
        <dbReference type="EMBL" id="SDK20656.1"/>
    </source>
</evidence>
<dbReference type="Proteomes" id="UP000199213">
    <property type="component" value="Unassembled WGS sequence"/>
</dbReference>
<organism evidence="1 2">
    <name type="scientific">Actinopolyspora mzabensis</name>
    <dbReference type="NCBI Taxonomy" id="995066"/>
    <lineage>
        <taxon>Bacteria</taxon>
        <taxon>Bacillati</taxon>
        <taxon>Actinomycetota</taxon>
        <taxon>Actinomycetes</taxon>
        <taxon>Actinopolysporales</taxon>
        <taxon>Actinopolysporaceae</taxon>
        <taxon>Actinopolyspora</taxon>
    </lineage>
</organism>